<dbReference type="AlphaFoldDB" id="A0AA35SDR1"/>
<dbReference type="Proteomes" id="UP001174909">
    <property type="component" value="Unassembled WGS sequence"/>
</dbReference>
<feature type="non-terminal residue" evidence="2">
    <location>
        <position position="1"/>
    </location>
</feature>
<organism evidence="2 3">
    <name type="scientific">Geodia barretti</name>
    <name type="common">Barrett's horny sponge</name>
    <dbReference type="NCBI Taxonomy" id="519541"/>
    <lineage>
        <taxon>Eukaryota</taxon>
        <taxon>Metazoa</taxon>
        <taxon>Porifera</taxon>
        <taxon>Demospongiae</taxon>
        <taxon>Heteroscleromorpha</taxon>
        <taxon>Tetractinellida</taxon>
        <taxon>Astrophorina</taxon>
        <taxon>Geodiidae</taxon>
        <taxon>Geodia</taxon>
    </lineage>
</organism>
<name>A0AA35SDR1_GEOBA</name>
<keyword evidence="1" id="KW-0732">Signal</keyword>
<proteinExistence type="predicted"/>
<accession>A0AA35SDR1</accession>
<sequence>MRLAILALTLAMLLAASSAHVPAERPYYPAPKPIRIQAEQPTYPVAENEQQTCTPLYEQCWSPSECCSNICEVVVFFNYCIDEHFWD</sequence>
<keyword evidence="3" id="KW-1185">Reference proteome</keyword>
<dbReference type="EMBL" id="CASHTH010002227">
    <property type="protein sequence ID" value="CAI8026706.1"/>
    <property type="molecule type" value="Genomic_DNA"/>
</dbReference>
<reference evidence="2" key="1">
    <citation type="submission" date="2023-03" db="EMBL/GenBank/DDBJ databases">
        <authorList>
            <person name="Steffen K."/>
            <person name="Cardenas P."/>
        </authorList>
    </citation>
    <scope>NUCLEOTIDE SEQUENCE</scope>
</reference>
<gene>
    <name evidence="2" type="ORF">GBAR_LOCUS15315</name>
</gene>
<comment type="caution">
    <text evidence="2">The sequence shown here is derived from an EMBL/GenBank/DDBJ whole genome shotgun (WGS) entry which is preliminary data.</text>
</comment>
<feature type="chain" id="PRO_5041332421" evidence="1">
    <location>
        <begin position="20"/>
        <end position="87"/>
    </location>
</feature>
<evidence type="ECO:0000256" key="1">
    <source>
        <dbReference type="SAM" id="SignalP"/>
    </source>
</evidence>
<feature type="signal peptide" evidence="1">
    <location>
        <begin position="1"/>
        <end position="19"/>
    </location>
</feature>
<evidence type="ECO:0000313" key="2">
    <source>
        <dbReference type="EMBL" id="CAI8026706.1"/>
    </source>
</evidence>
<evidence type="ECO:0000313" key="3">
    <source>
        <dbReference type="Proteomes" id="UP001174909"/>
    </source>
</evidence>
<protein>
    <submittedName>
        <fullName evidence="2">Uncharacterized protein</fullName>
    </submittedName>
</protein>